<feature type="transmembrane region" description="Helical" evidence="8">
    <location>
        <begin position="210"/>
        <end position="232"/>
    </location>
</feature>
<evidence type="ECO:0000256" key="7">
    <source>
        <dbReference type="ARBA" id="ARBA00023136"/>
    </source>
</evidence>
<protein>
    <submittedName>
        <fullName evidence="9">Serine/threonine protein kinase</fullName>
    </submittedName>
</protein>
<dbReference type="OrthoDB" id="1673656at2"/>
<dbReference type="PANTHER" id="PTHR35334">
    <property type="entry name" value="SERINE TRANSPORTER"/>
    <property type="match status" value="1"/>
</dbReference>
<keyword evidence="3" id="KW-1003">Cell membrane</keyword>
<comment type="subcellular location">
    <subcellularLocation>
        <location evidence="1">Cell inner membrane</location>
        <topology evidence="1">Multi-pass membrane protein</topology>
    </subcellularLocation>
</comment>
<keyword evidence="6 8" id="KW-1133">Transmembrane helix</keyword>
<keyword evidence="7 8" id="KW-0472">Membrane</keyword>
<evidence type="ECO:0000256" key="1">
    <source>
        <dbReference type="ARBA" id="ARBA00004429"/>
    </source>
</evidence>
<evidence type="ECO:0000256" key="6">
    <source>
        <dbReference type="ARBA" id="ARBA00022989"/>
    </source>
</evidence>
<feature type="transmembrane region" description="Helical" evidence="8">
    <location>
        <begin position="51"/>
        <end position="69"/>
    </location>
</feature>
<feature type="transmembrane region" description="Helical" evidence="8">
    <location>
        <begin position="348"/>
        <end position="366"/>
    </location>
</feature>
<dbReference type="PANTHER" id="PTHR35334:SF2">
    <property type="entry name" value="SERINE TRANSPORTER SDAC"/>
    <property type="match status" value="1"/>
</dbReference>
<evidence type="ECO:0000256" key="2">
    <source>
        <dbReference type="ARBA" id="ARBA00022448"/>
    </source>
</evidence>
<dbReference type="Proteomes" id="UP000029714">
    <property type="component" value="Unassembled WGS sequence"/>
</dbReference>
<accession>A0A4U8SYU2</accession>
<dbReference type="GO" id="GO:0004674">
    <property type="term" value="F:protein serine/threonine kinase activity"/>
    <property type="evidence" value="ECO:0007669"/>
    <property type="project" value="UniProtKB-KW"/>
</dbReference>
<feature type="transmembrane region" description="Helical" evidence="8">
    <location>
        <begin position="253"/>
        <end position="276"/>
    </location>
</feature>
<keyword evidence="9" id="KW-0808">Transferase</keyword>
<keyword evidence="10" id="KW-1185">Reference proteome</keyword>
<evidence type="ECO:0000313" key="9">
    <source>
        <dbReference type="EMBL" id="TLD92210.1"/>
    </source>
</evidence>
<proteinExistence type="predicted"/>
<keyword evidence="9" id="KW-0723">Serine/threonine-protein kinase</keyword>
<dbReference type="EMBL" id="JRMP02000022">
    <property type="protein sequence ID" value="TLD92210.1"/>
    <property type="molecule type" value="Genomic_DNA"/>
</dbReference>
<dbReference type="RefSeq" id="WP_118988406.1">
    <property type="nucleotide sequence ID" value="NZ_JRMP02000022.1"/>
</dbReference>
<evidence type="ECO:0000256" key="3">
    <source>
        <dbReference type="ARBA" id="ARBA00022475"/>
    </source>
</evidence>
<evidence type="ECO:0000256" key="5">
    <source>
        <dbReference type="ARBA" id="ARBA00022692"/>
    </source>
</evidence>
<dbReference type="GO" id="GO:0005886">
    <property type="term" value="C:plasma membrane"/>
    <property type="evidence" value="ECO:0007669"/>
    <property type="project" value="UniProtKB-SubCell"/>
</dbReference>
<gene>
    <name evidence="9" type="ORF">LS64_010700</name>
</gene>
<keyword evidence="4" id="KW-0997">Cell inner membrane</keyword>
<comment type="caution">
    <text evidence="9">The sequence shown here is derived from an EMBL/GenBank/DDBJ whole genome shotgun (WGS) entry which is preliminary data.</text>
</comment>
<feature type="transmembrane region" description="Helical" evidence="8">
    <location>
        <begin position="378"/>
        <end position="396"/>
    </location>
</feature>
<dbReference type="STRING" id="1548018.LS64_11085"/>
<keyword evidence="5 8" id="KW-0812">Transmembrane</keyword>
<dbReference type="Pfam" id="PF03222">
    <property type="entry name" value="Trp_Tyr_perm"/>
    <property type="match status" value="1"/>
</dbReference>
<feature type="transmembrane region" description="Helical" evidence="8">
    <location>
        <begin position="25"/>
        <end position="45"/>
    </location>
</feature>
<feature type="transmembrane region" description="Helical" evidence="8">
    <location>
        <begin position="101"/>
        <end position="122"/>
    </location>
</feature>
<feature type="transmembrane region" description="Helical" evidence="8">
    <location>
        <begin position="170"/>
        <end position="190"/>
    </location>
</feature>
<dbReference type="Gene3D" id="1.20.1740.10">
    <property type="entry name" value="Amino acid/polyamine transporter I"/>
    <property type="match status" value="1"/>
</dbReference>
<reference evidence="9 10" key="1">
    <citation type="journal article" date="2014" name="Genome Announc.">
        <title>Draft genome sequences of eight enterohepatic helicobacter species isolated from both laboratory and wild rodents.</title>
        <authorList>
            <person name="Sheh A."/>
            <person name="Shen Z."/>
            <person name="Fox J.G."/>
        </authorList>
    </citation>
    <scope>NUCLEOTIDE SEQUENCE [LARGE SCALE GENOMIC DNA]</scope>
    <source>
        <strain evidence="9 10">MIT 97-6194</strain>
    </source>
</reference>
<evidence type="ECO:0000256" key="4">
    <source>
        <dbReference type="ARBA" id="ARBA00022519"/>
    </source>
</evidence>
<sequence length="429" mass="47214">MQTTQKQDQKQERQNITKHYTKDDLIWTLSLFGTAIGAGVLFLPINAGVGGLIPLLVVLILAYPMTFLAHRNLCRFVLGSDKPADDITFVAETYFGKGGGFIVTLLYFFAILPILLVYSANLTTTLSEFFVHQLGLEAPNRLLSSFLIVGILMLVSISGSSIVTKAMSLLVFPFIATLVVIGCFLIPYWNGAIFSEFANMSASSIDYKQTLMTLWLVVPVLIFSFNHSPIISSLACHCKEKYRHYAEPKSSQIISYAVILMVIVVMFFVFSCALCLTPQDFAAAKSQNVNILTYIANKFPEATFLAYVSPIVALIAMSKSFLGHYLGSAEGLNGILYKASNGRLSGRPAHIITAVITFLIAWLVAYKNPNVINIIESIGGPVLAVLLFLMPVYAIYKFDVLKKYRNNFTNAFVVIMGLIGISAAIKNLM</sequence>
<organism evidence="9 10">
    <name type="scientific">Helicobacter saguini</name>
    <dbReference type="NCBI Taxonomy" id="1548018"/>
    <lineage>
        <taxon>Bacteria</taxon>
        <taxon>Pseudomonadati</taxon>
        <taxon>Campylobacterota</taxon>
        <taxon>Epsilonproteobacteria</taxon>
        <taxon>Campylobacterales</taxon>
        <taxon>Helicobacteraceae</taxon>
        <taxon>Helicobacter</taxon>
    </lineage>
</organism>
<keyword evidence="2" id="KW-0813">Transport</keyword>
<evidence type="ECO:0000313" key="10">
    <source>
        <dbReference type="Proteomes" id="UP000029714"/>
    </source>
</evidence>
<feature type="transmembrane region" description="Helical" evidence="8">
    <location>
        <begin position="142"/>
        <end position="163"/>
    </location>
</feature>
<reference evidence="9 10" key="2">
    <citation type="journal article" date="2016" name="Infect. Immun.">
        <title>Helicobacter saguini, a Novel Helicobacter Isolated from Cotton-Top Tamarins with Ulcerative Colitis, Has Proinflammatory Properties and Induces Typhlocolitis and Dysplasia in Gnotobiotic IL-10-/- Mice.</title>
        <authorList>
            <person name="Shen Z."/>
            <person name="Mannion A."/>
            <person name="Whary M.T."/>
            <person name="Muthupalani S."/>
            <person name="Sheh A."/>
            <person name="Feng Y."/>
            <person name="Gong G."/>
            <person name="Vandamme P."/>
            <person name="Holcombe H.R."/>
            <person name="Paster B.J."/>
            <person name="Fox J.G."/>
        </authorList>
    </citation>
    <scope>NUCLEOTIDE SEQUENCE [LARGE SCALE GENOMIC DNA]</scope>
    <source>
        <strain evidence="9 10">MIT 97-6194</strain>
    </source>
</reference>
<evidence type="ECO:0000256" key="8">
    <source>
        <dbReference type="SAM" id="Phobius"/>
    </source>
</evidence>
<keyword evidence="9" id="KW-0418">Kinase</keyword>
<feature type="transmembrane region" description="Helical" evidence="8">
    <location>
        <begin position="408"/>
        <end position="425"/>
    </location>
</feature>
<dbReference type="GO" id="GO:0003333">
    <property type="term" value="P:amino acid transmembrane transport"/>
    <property type="evidence" value="ECO:0007669"/>
    <property type="project" value="InterPro"/>
</dbReference>
<feature type="transmembrane region" description="Helical" evidence="8">
    <location>
        <begin position="304"/>
        <end position="327"/>
    </location>
</feature>
<dbReference type="AlphaFoldDB" id="A0A4U8SYU2"/>
<name>A0A4U8SYU2_9HELI</name>
<dbReference type="InterPro" id="IPR018227">
    <property type="entry name" value="Amino_acid_transport_2"/>
</dbReference>